<name>A0A9P6KKX2_9PLEO</name>
<evidence type="ECO:0000313" key="2">
    <source>
        <dbReference type="Proteomes" id="UP000756921"/>
    </source>
</evidence>
<evidence type="ECO:0008006" key="3">
    <source>
        <dbReference type="Google" id="ProtNLM"/>
    </source>
</evidence>
<dbReference type="OrthoDB" id="3789582at2759"/>
<comment type="caution">
    <text evidence="1">The sequence shown here is derived from an EMBL/GenBank/DDBJ whole genome shotgun (WGS) entry which is preliminary data.</text>
</comment>
<keyword evidence="2" id="KW-1185">Reference proteome</keyword>
<reference evidence="1" key="1">
    <citation type="journal article" date="2020" name="Mol. Plant Microbe Interact.">
        <title>Genome Sequence of the Biocontrol Agent Coniothyrium minitans strain Conio (IMI 134523).</title>
        <authorList>
            <person name="Patel D."/>
            <person name="Shittu T.A."/>
            <person name="Baroncelli R."/>
            <person name="Muthumeenakshi S."/>
            <person name="Osborne T.H."/>
            <person name="Janganan T.K."/>
            <person name="Sreenivasaprasad S."/>
        </authorList>
    </citation>
    <scope>NUCLEOTIDE SEQUENCE</scope>
    <source>
        <strain evidence="1">Conio</strain>
    </source>
</reference>
<dbReference type="EMBL" id="WJXW01000015">
    <property type="protein sequence ID" value="KAF9729879.1"/>
    <property type="molecule type" value="Genomic_DNA"/>
</dbReference>
<gene>
    <name evidence="1" type="ORF">PMIN01_11812</name>
</gene>
<evidence type="ECO:0000313" key="1">
    <source>
        <dbReference type="EMBL" id="KAF9729879.1"/>
    </source>
</evidence>
<organism evidence="1 2">
    <name type="scientific">Paraphaeosphaeria minitans</name>
    <dbReference type="NCBI Taxonomy" id="565426"/>
    <lineage>
        <taxon>Eukaryota</taxon>
        <taxon>Fungi</taxon>
        <taxon>Dikarya</taxon>
        <taxon>Ascomycota</taxon>
        <taxon>Pezizomycotina</taxon>
        <taxon>Dothideomycetes</taxon>
        <taxon>Pleosporomycetidae</taxon>
        <taxon>Pleosporales</taxon>
        <taxon>Massarineae</taxon>
        <taxon>Didymosphaeriaceae</taxon>
        <taxon>Paraphaeosphaeria</taxon>
    </lineage>
</organism>
<dbReference type="Proteomes" id="UP000756921">
    <property type="component" value="Unassembled WGS sequence"/>
</dbReference>
<protein>
    <recommendedName>
        <fullName evidence="3">BTB domain-containing protein</fullName>
    </recommendedName>
</protein>
<proteinExistence type="predicted"/>
<accession>A0A9P6KKX2</accession>
<sequence length="341" mass="38455">MIHLRQYEIDRSGDAQLLIEDHVFRVSSSVLSNLSPMFAQAFGRQPGKTYILKLYEDPLAFYPLLQVAHGVFVPQTDVSMEILAKLTDAIQRYNISPQSRVYGLVQTCFTIRTVKPHVVNLLSGDLVELLRAAKALGPSELQRALLNLFQYVGNYDEGIRNRDQCSALLLAWVMKQITSTRVRVAKLLVTSAQHVSANSIYGRDDLELLRKLWGRAVWMLTSNPSLDEVTRSLQKVEIPQIWRSCVQLQSILEVITMSMQEAVQSIQRWLQDCTMPGSKQWQPSRGFAKNARGMEDFGQPDLQEGVGYCSIATSPTVTQFQDFDEVSQPVSPIRSSTCKTI</sequence>
<dbReference type="AlphaFoldDB" id="A0A9P6KKX2"/>